<keyword evidence="3" id="KW-1185">Reference proteome</keyword>
<comment type="caution">
    <text evidence="2">The sequence shown here is derived from an EMBL/GenBank/DDBJ whole genome shotgun (WGS) entry which is preliminary data.</text>
</comment>
<sequence>MAYQANFDTTPSSSVAPRPWWSRPMMTVPPISERESTSKEMAVMCAPCCGGFFTIVLVFLIFSFIDDAHFHAKISLQSFAVSSTTWQGDFLVKIPRSRYSIYYDGDDASVSLGSRNVAVLNITSRRVSRDRTAFSLSFVAEEGNRSDIVSEDLDIKLVAKHKRYQDYDKAGEFNIRGQASTTDSGGRDDGPVEVTLGYCCATYFYSIIFILVITLIFGGMVLLYHLVLGKSACYIELFAHSVSVSVSNVTNAANVSTADWRTGLVAKSPVTRCKLSLHTVTSRLLRGDEVISQVSPSLDDFGRLVTTEKNDEPVTIVDFKHVVTSGVNGSVVWDYRVESVVGLKAKFAHGFLSVICSGIPVKFTTDSAGNVFGSLLGGMRRCGYSLRDNLNSV</sequence>
<gene>
    <name evidence="2" type="ORF">HID58_051046</name>
</gene>
<reference evidence="2 3" key="1">
    <citation type="submission" date="2021-05" db="EMBL/GenBank/DDBJ databases">
        <title>Genome Assembly of Synthetic Allotetraploid Brassica napus Reveals Homoeologous Exchanges between Subgenomes.</title>
        <authorList>
            <person name="Davis J.T."/>
        </authorList>
    </citation>
    <scope>NUCLEOTIDE SEQUENCE [LARGE SCALE GENOMIC DNA]</scope>
    <source>
        <strain evidence="3">cv. Da-Ae</strain>
        <tissue evidence="2">Seedling</tissue>
    </source>
</reference>
<evidence type="ECO:0008006" key="4">
    <source>
        <dbReference type="Google" id="ProtNLM"/>
    </source>
</evidence>
<name>A0ABQ8A7U5_BRANA</name>
<keyword evidence="1" id="KW-1133">Transmembrane helix</keyword>
<keyword evidence="1" id="KW-0812">Transmembrane</keyword>
<protein>
    <recommendedName>
        <fullName evidence="4">Transmembrane protein</fullName>
    </recommendedName>
</protein>
<feature type="transmembrane region" description="Helical" evidence="1">
    <location>
        <begin position="203"/>
        <end position="227"/>
    </location>
</feature>
<feature type="transmembrane region" description="Helical" evidence="1">
    <location>
        <begin position="41"/>
        <end position="65"/>
    </location>
</feature>
<dbReference type="EMBL" id="JAGKQM010000013">
    <property type="protein sequence ID" value="KAH0888617.1"/>
    <property type="molecule type" value="Genomic_DNA"/>
</dbReference>
<organism evidence="2 3">
    <name type="scientific">Brassica napus</name>
    <name type="common">Rape</name>
    <dbReference type="NCBI Taxonomy" id="3708"/>
    <lineage>
        <taxon>Eukaryota</taxon>
        <taxon>Viridiplantae</taxon>
        <taxon>Streptophyta</taxon>
        <taxon>Embryophyta</taxon>
        <taxon>Tracheophyta</taxon>
        <taxon>Spermatophyta</taxon>
        <taxon>Magnoliopsida</taxon>
        <taxon>eudicotyledons</taxon>
        <taxon>Gunneridae</taxon>
        <taxon>Pentapetalae</taxon>
        <taxon>rosids</taxon>
        <taxon>malvids</taxon>
        <taxon>Brassicales</taxon>
        <taxon>Brassicaceae</taxon>
        <taxon>Brassiceae</taxon>
        <taxon>Brassica</taxon>
    </lineage>
</organism>
<keyword evidence="1" id="KW-0472">Membrane</keyword>
<evidence type="ECO:0000313" key="3">
    <source>
        <dbReference type="Proteomes" id="UP000824890"/>
    </source>
</evidence>
<accession>A0ABQ8A7U5</accession>
<evidence type="ECO:0000313" key="2">
    <source>
        <dbReference type="EMBL" id="KAH0888617.1"/>
    </source>
</evidence>
<proteinExistence type="predicted"/>
<evidence type="ECO:0000256" key="1">
    <source>
        <dbReference type="SAM" id="Phobius"/>
    </source>
</evidence>
<dbReference type="Proteomes" id="UP000824890">
    <property type="component" value="Unassembled WGS sequence"/>
</dbReference>